<dbReference type="SFLD" id="SFLDS00019">
    <property type="entry name" value="Glutathione_Transferase_(cytos"/>
    <property type="match status" value="1"/>
</dbReference>
<dbReference type="AlphaFoldDB" id="A0A197K2S7"/>
<dbReference type="CDD" id="cd03192">
    <property type="entry name" value="GST_C_Sigma_like"/>
    <property type="match status" value="1"/>
</dbReference>
<dbReference type="PROSITE" id="PS50404">
    <property type="entry name" value="GST_NTER"/>
    <property type="match status" value="1"/>
</dbReference>
<dbReference type="GO" id="GO:0006749">
    <property type="term" value="P:glutathione metabolic process"/>
    <property type="evidence" value="ECO:0007669"/>
    <property type="project" value="TreeGrafter"/>
</dbReference>
<dbReference type="OrthoDB" id="414243at2759"/>
<dbReference type="Gene3D" id="3.40.30.10">
    <property type="entry name" value="Glutaredoxin"/>
    <property type="match status" value="1"/>
</dbReference>
<dbReference type="GO" id="GO:0004364">
    <property type="term" value="F:glutathione transferase activity"/>
    <property type="evidence" value="ECO:0007669"/>
    <property type="project" value="TreeGrafter"/>
</dbReference>
<dbReference type="InterPro" id="IPR004045">
    <property type="entry name" value="Glutathione_S-Trfase_N"/>
</dbReference>
<dbReference type="PANTHER" id="PTHR11571">
    <property type="entry name" value="GLUTATHIONE S-TRANSFERASE"/>
    <property type="match status" value="1"/>
</dbReference>
<proteinExistence type="predicted"/>
<dbReference type="SUPFAM" id="SSF47616">
    <property type="entry name" value="GST C-terminal domain-like"/>
    <property type="match status" value="1"/>
</dbReference>
<keyword evidence="3" id="KW-0808">Transferase</keyword>
<reference evidence="3 4" key="1">
    <citation type="submission" date="2016-05" db="EMBL/GenBank/DDBJ databases">
        <title>Genome sequencing reveals origins of a unique bacterial endosymbiosis in the earliest lineages of terrestrial Fungi.</title>
        <authorList>
            <consortium name="DOE Joint Genome Institute"/>
            <person name="Uehling J."/>
            <person name="Gryganskyi A."/>
            <person name="Hameed K."/>
            <person name="Tschaplinski T."/>
            <person name="Misztal P."/>
            <person name="Wu S."/>
            <person name="Desiro A."/>
            <person name="Vande Pol N."/>
            <person name="Du Z.-Y."/>
            <person name="Zienkiewicz A."/>
            <person name="Zienkiewicz K."/>
            <person name="Morin E."/>
            <person name="Tisserant E."/>
            <person name="Splivallo R."/>
            <person name="Hainaut M."/>
            <person name="Henrissat B."/>
            <person name="Ohm R."/>
            <person name="Kuo A."/>
            <person name="Yan J."/>
            <person name="Lipzen A."/>
            <person name="Nolan M."/>
            <person name="Labutti K."/>
            <person name="Barry K."/>
            <person name="Goldstein A."/>
            <person name="Labbe J."/>
            <person name="Schadt C."/>
            <person name="Tuskan G."/>
            <person name="Grigoriev I."/>
            <person name="Martin F."/>
            <person name="Vilgalys R."/>
            <person name="Bonito G."/>
        </authorList>
    </citation>
    <scope>NUCLEOTIDE SEQUENCE [LARGE SCALE GENOMIC DNA]</scope>
    <source>
        <strain evidence="3 4">AG-77</strain>
    </source>
</reference>
<sequence length="249" mass="27592">MATTHVSLPVPTKADTTVLGQAAKSTDSTYKVLYFGLHGRGELTRTLLAYGGAKWEELPVDWANQKEHTPFKCLPVVYETTQDGTILELAESQAIERYLANKFGLYGKNAYETHKIEQIFSSADGVAQAFSQKIIGAAQDKRVEEANKLYVEVLPKFIGIHEAHLAKNGSNGHYVGNSTTLADIKVANLIDRLLFLRPKGADEVPISAEKTPNLWKVLEKVNSHPSLAAWKKSERHHELDAGTKSMFKF</sequence>
<evidence type="ECO:0000259" key="1">
    <source>
        <dbReference type="PROSITE" id="PS50404"/>
    </source>
</evidence>
<feature type="domain" description="GST N-terminal" evidence="1">
    <location>
        <begin position="28"/>
        <end position="107"/>
    </location>
</feature>
<organism evidence="3 4">
    <name type="scientific">Linnemannia elongata AG-77</name>
    <dbReference type="NCBI Taxonomy" id="1314771"/>
    <lineage>
        <taxon>Eukaryota</taxon>
        <taxon>Fungi</taxon>
        <taxon>Fungi incertae sedis</taxon>
        <taxon>Mucoromycota</taxon>
        <taxon>Mortierellomycotina</taxon>
        <taxon>Mortierellomycetes</taxon>
        <taxon>Mortierellales</taxon>
        <taxon>Mortierellaceae</taxon>
        <taxon>Linnemannia</taxon>
    </lineage>
</organism>
<dbReference type="InterPro" id="IPR050213">
    <property type="entry name" value="GST_superfamily"/>
</dbReference>
<dbReference type="Proteomes" id="UP000078512">
    <property type="component" value="Unassembled WGS sequence"/>
</dbReference>
<keyword evidence="4" id="KW-1185">Reference proteome</keyword>
<dbReference type="SUPFAM" id="SSF52833">
    <property type="entry name" value="Thioredoxin-like"/>
    <property type="match status" value="1"/>
</dbReference>
<accession>A0A197K2S7</accession>
<gene>
    <name evidence="3" type="ORF">K457DRAFT_17201</name>
</gene>
<dbReference type="InterPro" id="IPR036282">
    <property type="entry name" value="Glutathione-S-Trfase_C_sf"/>
</dbReference>
<dbReference type="STRING" id="1314771.A0A197K2S7"/>
<dbReference type="Gene3D" id="1.20.1050.10">
    <property type="match status" value="1"/>
</dbReference>
<name>A0A197K2S7_9FUNG</name>
<dbReference type="InterPro" id="IPR010987">
    <property type="entry name" value="Glutathione-S-Trfase_C-like"/>
</dbReference>
<dbReference type="PROSITE" id="PS50405">
    <property type="entry name" value="GST_CTER"/>
    <property type="match status" value="1"/>
</dbReference>
<evidence type="ECO:0000259" key="2">
    <source>
        <dbReference type="PROSITE" id="PS50405"/>
    </source>
</evidence>
<dbReference type="InterPro" id="IPR036249">
    <property type="entry name" value="Thioredoxin-like_sf"/>
</dbReference>
<dbReference type="InterPro" id="IPR040079">
    <property type="entry name" value="Glutathione_S-Trfase"/>
</dbReference>
<evidence type="ECO:0000313" key="4">
    <source>
        <dbReference type="Proteomes" id="UP000078512"/>
    </source>
</evidence>
<feature type="domain" description="GST C-terminal" evidence="2">
    <location>
        <begin position="109"/>
        <end position="243"/>
    </location>
</feature>
<dbReference type="CDD" id="cd03039">
    <property type="entry name" value="GST_N_Sigma_like"/>
    <property type="match status" value="1"/>
</dbReference>
<dbReference type="Pfam" id="PF14497">
    <property type="entry name" value="GST_C_3"/>
    <property type="match status" value="1"/>
</dbReference>
<dbReference type="InterPro" id="IPR004046">
    <property type="entry name" value="GST_C"/>
</dbReference>
<evidence type="ECO:0000313" key="3">
    <source>
        <dbReference type="EMBL" id="OAQ31493.1"/>
    </source>
</evidence>
<protein>
    <submittedName>
        <fullName evidence="3">Glutathione S-transferase</fullName>
    </submittedName>
</protein>
<dbReference type="EMBL" id="KV442029">
    <property type="protein sequence ID" value="OAQ31493.1"/>
    <property type="molecule type" value="Genomic_DNA"/>
</dbReference>